<reference evidence="2 3" key="1">
    <citation type="submission" date="2018-06" db="EMBL/GenBank/DDBJ databases">
        <title>Genomic Encyclopedia of Archaeal and Bacterial Type Strains, Phase II (KMG-II): from individual species to whole genera.</title>
        <authorList>
            <person name="Goeker M."/>
        </authorList>
    </citation>
    <scope>NUCLEOTIDE SEQUENCE [LARGE SCALE GENOMIC DNA]</scope>
    <source>
        <strain evidence="2 3">DSM 12408</strain>
    </source>
</reference>
<accession>A0A327SFB9</accession>
<keyword evidence="3" id="KW-1185">Reference proteome</keyword>
<gene>
    <name evidence="2" type="ORF">LX77_01989</name>
</gene>
<dbReference type="AlphaFoldDB" id="A0A327SFB9"/>
<feature type="signal peptide" evidence="1">
    <location>
        <begin position="1"/>
        <end position="19"/>
    </location>
</feature>
<protein>
    <submittedName>
        <fullName evidence="2">Uncharacterized protein</fullName>
    </submittedName>
</protein>
<dbReference type="EMBL" id="QLLQ01000006">
    <property type="protein sequence ID" value="RAJ24437.1"/>
    <property type="molecule type" value="Genomic_DNA"/>
</dbReference>
<keyword evidence="1" id="KW-0732">Signal</keyword>
<dbReference type="Proteomes" id="UP000248987">
    <property type="component" value="Unassembled WGS sequence"/>
</dbReference>
<name>A0A327SFB9_9FLAO</name>
<proteinExistence type="predicted"/>
<evidence type="ECO:0000313" key="2">
    <source>
        <dbReference type="EMBL" id="RAJ24437.1"/>
    </source>
</evidence>
<organism evidence="2 3">
    <name type="scientific">Gelidibacter algens</name>
    <dbReference type="NCBI Taxonomy" id="49280"/>
    <lineage>
        <taxon>Bacteria</taxon>
        <taxon>Pseudomonadati</taxon>
        <taxon>Bacteroidota</taxon>
        <taxon>Flavobacteriia</taxon>
        <taxon>Flavobacteriales</taxon>
        <taxon>Flavobacteriaceae</taxon>
        <taxon>Gelidibacter</taxon>
    </lineage>
</organism>
<feature type="chain" id="PRO_5016238883" evidence="1">
    <location>
        <begin position="20"/>
        <end position="71"/>
    </location>
</feature>
<evidence type="ECO:0000256" key="1">
    <source>
        <dbReference type="SAM" id="SignalP"/>
    </source>
</evidence>
<sequence length="71" mass="7667">MKNLFLMLAFFFVFGTGFTSTINNEIPSNDEDGPCFIIVETRHSDGTRTLHGSVYTGESGCSGTAVLTIAE</sequence>
<evidence type="ECO:0000313" key="3">
    <source>
        <dbReference type="Proteomes" id="UP000248987"/>
    </source>
</evidence>
<comment type="caution">
    <text evidence="2">The sequence shown here is derived from an EMBL/GenBank/DDBJ whole genome shotgun (WGS) entry which is preliminary data.</text>
</comment>